<evidence type="ECO:0000259" key="1">
    <source>
        <dbReference type="Pfam" id="PF13966"/>
    </source>
</evidence>
<name>A0AAQ3JPR0_9LILI</name>
<reference evidence="2 3" key="1">
    <citation type="submission" date="2023-10" db="EMBL/GenBank/DDBJ databases">
        <title>Chromosome-scale genome assembly provides insights into flower coloration mechanisms of Canna indica.</title>
        <authorList>
            <person name="Li C."/>
        </authorList>
    </citation>
    <scope>NUCLEOTIDE SEQUENCE [LARGE SCALE GENOMIC DNA]</scope>
    <source>
        <tissue evidence="2">Flower</tissue>
    </source>
</reference>
<organism evidence="2 3">
    <name type="scientific">Canna indica</name>
    <name type="common">Indian-shot</name>
    <dbReference type="NCBI Taxonomy" id="4628"/>
    <lineage>
        <taxon>Eukaryota</taxon>
        <taxon>Viridiplantae</taxon>
        <taxon>Streptophyta</taxon>
        <taxon>Embryophyta</taxon>
        <taxon>Tracheophyta</taxon>
        <taxon>Spermatophyta</taxon>
        <taxon>Magnoliopsida</taxon>
        <taxon>Liliopsida</taxon>
        <taxon>Zingiberales</taxon>
        <taxon>Cannaceae</taxon>
        <taxon>Canna</taxon>
    </lineage>
</organism>
<dbReference type="PANTHER" id="PTHR33116:SF78">
    <property type="entry name" value="OS12G0587133 PROTEIN"/>
    <property type="match status" value="1"/>
</dbReference>
<evidence type="ECO:0000313" key="2">
    <source>
        <dbReference type="EMBL" id="WOK94009.1"/>
    </source>
</evidence>
<dbReference type="AlphaFoldDB" id="A0AAQ3JPR0"/>
<proteinExistence type="predicted"/>
<dbReference type="Proteomes" id="UP001327560">
    <property type="component" value="Chromosome 1"/>
</dbReference>
<dbReference type="InterPro" id="IPR026960">
    <property type="entry name" value="RVT-Znf"/>
</dbReference>
<dbReference type="Pfam" id="PF13966">
    <property type="entry name" value="zf-RVT"/>
    <property type="match status" value="1"/>
</dbReference>
<dbReference type="EMBL" id="CP136890">
    <property type="protein sequence ID" value="WOK94009.1"/>
    <property type="molecule type" value="Genomic_DNA"/>
</dbReference>
<dbReference type="PANTHER" id="PTHR33116">
    <property type="entry name" value="REVERSE TRANSCRIPTASE ZINC-BINDING DOMAIN-CONTAINING PROTEIN-RELATED-RELATED"/>
    <property type="match status" value="1"/>
</dbReference>
<gene>
    <name evidence="2" type="ORF">Cni_G02711</name>
</gene>
<sequence length="286" mass="32657">MICKAEAAYFESIKLLFKCFEISSSLQLNFDKTCIVPLRGDTPTASSLASILECSVGSFPLKYLGLPLRIGRPMKEDWRILIAKYDRILSSWQGMNLSRAGRLILINSTLTSQAFYVLSIFSAPKWVINALDQRRRKFFWCGSRGNSCRGKALSNWSSLLGDIKEGGLADPIAFIKDLKVLDEVGQPYGWNIQFLNFVPIEDVLNLLNDIQGVLQCYGEDKVLWKWSASKIFYTSSVYRILSFRGIKDPSASFIWQPLCPRNISIFNWLVLRKKLHTKDRLLWHGI</sequence>
<feature type="domain" description="Reverse transcriptase zinc-binding" evidence="1">
    <location>
        <begin position="232"/>
        <end position="283"/>
    </location>
</feature>
<protein>
    <recommendedName>
        <fullName evidence="1">Reverse transcriptase zinc-binding domain-containing protein</fullName>
    </recommendedName>
</protein>
<evidence type="ECO:0000313" key="3">
    <source>
        <dbReference type="Proteomes" id="UP001327560"/>
    </source>
</evidence>
<keyword evidence="3" id="KW-1185">Reference proteome</keyword>
<accession>A0AAQ3JPR0</accession>